<dbReference type="AlphaFoldDB" id="A0A939FJV4"/>
<evidence type="ECO:0000256" key="1">
    <source>
        <dbReference type="SAM" id="MobiDB-lite"/>
    </source>
</evidence>
<dbReference type="Proteomes" id="UP000664781">
    <property type="component" value="Unassembled WGS sequence"/>
</dbReference>
<comment type="caution">
    <text evidence="2">The sequence shown here is derived from an EMBL/GenBank/DDBJ whole genome shotgun (WGS) entry which is preliminary data.</text>
</comment>
<proteinExistence type="predicted"/>
<protein>
    <recommendedName>
        <fullName evidence="4">Transcriptional regulator</fullName>
    </recommendedName>
</protein>
<dbReference type="Gene3D" id="1.25.40.10">
    <property type="entry name" value="Tetratricopeptide repeat domain"/>
    <property type="match status" value="1"/>
</dbReference>
<evidence type="ECO:0000313" key="3">
    <source>
        <dbReference type="Proteomes" id="UP000664781"/>
    </source>
</evidence>
<dbReference type="EMBL" id="JAFMOF010000001">
    <property type="protein sequence ID" value="MBO0652592.1"/>
    <property type="molecule type" value="Genomic_DNA"/>
</dbReference>
<evidence type="ECO:0008006" key="4">
    <source>
        <dbReference type="Google" id="ProtNLM"/>
    </source>
</evidence>
<feature type="compositionally biased region" description="Pro residues" evidence="1">
    <location>
        <begin position="105"/>
        <end position="115"/>
    </location>
</feature>
<dbReference type="SUPFAM" id="SSF48452">
    <property type="entry name" value="TPR-like"/>
    <property type="match status" value="1"/>
</dbReference>
<feature type="region of interest" description="Disordered" evidence="1">
    <location>
        <begin position="81"/>
        <end position="115"/>
    </location>
</feature>
<sequence length="449" mass="48474">MEAGGTSVLASCLQLLSWTPEQLAREINRKCGPGTISAKAPYNWLKGALPRRRLPHVVATILSERLGEHITVGALWPQHFPPSARQARPSLVPDPRGATSTGIPDPAPEPPLPDPLPAAVDWLLGDENAPPTRMRGAEIPVEALDMLTARIRQLRLLDDSSHGGLVMDWALQDLRWARKMAADYAYPASTGVRLHGIIAELAQLAGWLAADLGLERRSRSCFLTALDAARTAGDRSLAAYVISCMSYRAAWSGRGEEALRLIRIARKGSAGEEPGITQALLATRQARAHAGLGDETGCRRALEEAAELSQAGGPPADAPWAYWLSPAVMVADAGRAWLEIGRPRQAEWHLQHGIELLGDSQPRNRLLHCASLAEARLARGEVDGAAEAAGDALDLTDTVTSLRATARLSELRGRFLRFDSAAARTIVQRTDDLLRADRPQEEDSPRAAS</sequence>
<name>A0A939FJV4_9ACTN</name>
<dbReference type="InterPro" id="IPR011990">
    <property type="entry name" value="TPR-like_helical_dom_sf"/>
</dbReference>
<gene>
    <name evidence="2" type="ORF">J1792_07300</name>
</gene>
<keyword evidence="3" id="KW-1185">Reference proteome</keyword>
<accession>A0A939FJV4</accession>
<reference evidence="2" key="1">
    <citation type="submission" date="2021-03" db="EMBL/GenBank/DDBJ databases">
        <title>Streptomyces strains.</title>
        <authorList>
            <person name="Lund M.B."/>
            <person name="Toerring T."/>
        </authorList>
    </citation>
    <scope>NUCLEOTIDE SEQUENCE</scope>
    <source>
        <strain evidence="2">JCM 4242</strain>
    </source>
</reference>
<organism evidence="2 3">
    <name type="scientific">Streptomyces triculaminicus</name>
    <dbReference type="NCBI Taxonomy" id="2816232"/>
    <lineage>
        <taxon>Bacteria</taxon>
        <taxon>Bacillati</taxon>
        <taxon>Actinomycetota</taxon>
        <taxon>Actinomycetes</taxon>
        <taxon>Kitasatosporales</taxon>
        <taxon>Streptomycetaceae</taxon>
        <taxon>Streptomyces</taxon>
    </lineage>
</organism>
<dbReference type="RefSeq" id="WP_207246855.1">
    <property type="nucleotide sequence ID" value="NZ_JAFMOF010000001.1"/>
</dbReference>
<evidence type="ECO:0000313" key="2">
    <source>
        <dbReference type="EMBL" id="MBO0652592.1"/>
    </source>
</evidence>